<evidence type="ECO:0000259" key="7">
    <source>
        <dbReference type="PROSITE" id="PS50983"/>
    </source>
</evidence>
<gene>
    <name evidence="8" type="ORF">ACFFH4_22865</name>
</gene>
<feature type="compositionally biased region" description="Acidic residues" evidence="5">
    <location>
        <begin position="33"/>
        <end position="55"/>
    </location>
</feature>
<evidence type="ECO:0000256" key="5">
    <source>
        <dbReference type="SAM" id="MobiDB-lite"/>
    </source>
</evidence>
<dbReference type="InterPro" id="IPR051313">
    <property type="entry name" value="Bact_iron-sidero_bind"/>
</dbReference>
<accession>A0ABV6NNN6</accession>
<feature type="chain" id="PRO_5045179773" evidence="6">
    <location>
        <begin position="21"/>
        <end position="332"/>
    </location>
</feature>
<dbReference type="Gene3D" id="3.40.50.1980">
    <property type="entry name" value="Nitrogenase molybdenum iron protein domain"/>
    <property type="match status" value="2"/>
</dbReference>
<dbReference type="Pfam" id="PF01497">
    <property type="entry name" value="Peripla_BP_2"/>
    <property type="match status" value="1"/>
</dbReference>
<evidence type="ECO:0000256" key="3">
    <source>
        <dbReference type="ARBA" id="ARBA00022448"/>
    </source>
</evidence>
<keyword evidence="4 6" id="KW-0732">Signal</keyword>
<proteinExistence type="inferred from homology"/>
<dbReference type="PANTHER" id="PTHR30532">
    <property type="entry name" value="IRON III DICITRATE-BINDING PERIPLASMIC PROTEIN"/>
    <property type="match status" value="1"/>
</dbReference>
<comment type="similarity">
    <text evidence="2">Belongs to the bacterial solute-binding protein 8 family.</text>
</comment>
<dbReference type="Proteomes" id="UP001589833">
    <property type="component" value="Unassembled WGS sequence"/>
</dbReference>
<feature type="domain" description="Fe/B12 periplasmic-binding" evidence="7">
    <location>
        <begin position="73"/>
        <end position="332"/>
    </location>
</feature>
<dbReference type="InterPro" id="IPR033870">
    <property type="entry name" value="FatB"/>
</dbReference>
<dbReference type="PROSITE" id="PS50983">
    <property type="entry name" value="FE_B12_PBP"/>
    <property type="match status" value="1"/>
</dbReference>
<comment type="caution">
    <text evidence="8">The sequence shown here is derived from an EMBL/GenBank/DDBJ whole genome shotgun (WGS) entry which is preliminary data.</text>
</comment>
<dbReference type="PANTHER" id="PTHR30532:SF28">
    <property type="entry name" value="PETROBACTIN-BINDING PROTEIN YCLQ"/>
    <property type="match status" value="1"/>
</dbReference>
<feature type="signal peptide" evidence="6">
    <location>
        <begin position="1"/>
        <end position="20"/>
    </location>
</feature>
<name>A0ABV6NNN6_9BACI</name>
<evidence type="ECO:0000256" key="6">
    <source>
        <dbReference type="SAM" id="SignalP"/>
    </source>
</evidence>
<evidence type="ECO:0000256" key="4">
    <source>
        <dbReference type="ARBA" id="ARBA00022729"/>
    </source>
</evidence>
<evidence type="ECO:0000313" key="8">
    <source>
        <dbReference type="EMBL" id="MFC0561728.1"/>
    </source>
</evidence>
<evidence type="ECO:0000256" key="2">
    <source>
        <dbReference type="ARBA" id="ARBA00008814"/>
    </source>
</evidence>
<dbReference type="PROSITE" id="PS51257">
    <property type="entry name" value="PROKAR_LIPOPROTEIN"/>
    <property type="match status" value="1"/>
</dbReference>
<dbReference type="SUPFAM" id="SSF53807">
    <property type="entry name" value="Helical backbone' metal receptor"/>
    <property type="match status" value="1"/>
</dbReference>
<organism evidence="8 9">
    <name type="scientific">Halalkalibacter alkalisediminis</name>
    <dbReference type="NCBI Taxonomy" id="935616"/>
    <lineage>
        <taxon>Bacteria</taxon>
        <taxon>Bacillati</taxon>
        <taxon>Bacillota</taxon>
        <taxon>Bacilli</taxon>
        <taxon>Bacillales</taxon>
        <taxon>Bacillaceae</taxon>
        <taxon>Halalkalibacter</taxon>
    </lineage>
</organism>
<evidence type="ECO:0000256" key="1">
    <source>
        <dbReference type="ARBA" id="ARBA00004193"/>
    </source>
</evidence>
<dbReference type="EMBL" id="JBHLTR010000082">
    <property type="protein sequence ID" value="MFC0561728.1"/>
    <property type="molecule type" value="Genomic_DNA"/>
</dbReference>
<evidence type="ECO:0000313" key="9">
    <source>
        <dbReference type="Proteomes" id="UP001589833"/>
    </source>
</evidence>
<keyword evidence="3" id="KW-0813">Transport</keyword>
<dbReference type="RefSeq" id="WP_273843677.1">
    <property type="nucleotide sequence ID" value="NZ_JAQQWT010000007.1"/>
</dbReference>
<keyword evidence="9" id="KW-1185">Reference proteome</keyword>
<protein>
    <submittedName>
        <fullName evidence="8">Siderophore ABC transporter substrate-binding protein</fullName>
    </submittedName>
</protein>
<dbReference type="InterPro" id="IPR002491">
    <property type="entry name" value="ABC_transptr_periplasmic_BD"/>
</dbReference>
<feature type="region of interest" description="Disordered" evidence="5">
    <location>
        <begin position="26"/>
        <end position="55"/>
    </location>
</feature>
<dbReference type="CDD" id="cd01140">
    <property type="entry name" value="FatB"/>
    <property type="match status" value="1"/>
</dbReference>
<sequence>MKKSLMLLSVTMLLAVFAVACGSSTETEGAAEPAEETVEAPEETTEEEAPAEETEITVTHQLGETVVPKNPEKVVVFDFGVLDTLDKLGVDAVTAVPTESVPEYLAKYQGEEYENAGTLFEPDFEKIYDLQPDLIIISGRAQEAYDDLSDIAPTLFVQVDAANYMESVTSNVQLLAEIFGKEDVAEQELANIQTSITELQEKAVASEATGLIILANDGSISAYGPGSRFGLLHNEFGVAAIDENIEVSSHGQNISFEYIAEQDPEYLFVVDRGAIVGGESSGQQTVENEVVKTTQAFQNGKIVYLDPVYWYITSGGLTSTAGMIAEVDAAIE</sequence>
<comment type="subcellular location">
    <subcellularLocation>
        <location evidence="1">Cell membrane</location>
        <topology evidence="1">Lipid-anchor</topology>
    </subcellularLocation>
</comment>
<reference evidence="8 9" key="1">
    <citation type="submission" date="2024-09" db="EMBL/GenBank/DDBJ databases">
        <authorList>
            <person name="Sun Q."/>
            <person name="Mori K."/>
        </authorList>
    </citation>
    <scope>NUCLEOTIDE SEQUENCE [LARGE SCALE GENOMIC DNA]</scope>
    <source>
        <strain evidence="8 9">NCAIM B.02301</strain>
    </source>
</reference>